<feature type="region of interest" description="Disordered" evidence="1">
    <location>
        <begin position="44"/>
        <end position="139"/>
    </location>
</feature>
<accession>A0AAW0AS27</accession>
<feature type="compositionally biased region" description="Basic residues" evidence="1">
    <location>
        <begin position="49"/>
        <end position="65"/>
    </location>
</feature>
<dbReference type="EMBL" id="JAWWNJ010000052">
    <property type="protein sequence ID" value="KAK7015940.1"/>
    <property type="molecule type" value="Genomic_DNA"/>
</dbReference>
<protein>
    <submittedName>
        <fullName evidence="2">Uncharacterized protein</fullName>
    </submittedName>
</protein>
<keyword evidence="3" id="KW-1185">Reference proteome</keyword>
<dbReference type="Proteomes" id="UP001362999">
    <property type="component" value="Unassembled WGS sequence"/>
</dbReference>
<comment type="caution">
    <text evidence="2">The sequence shown here is derived from an EMBL/GenBank/DDBJ whole genome shotgun (WGS) entry which is preliminary data.</text>
</comment>
<proteinExistence type="predicted"/>
<evidence type="ECO:0000313" key="3">
    <source>
        <dbReference type="Proteomes" id="UP001362999"/>
    </source>
</evidence>
<gene>
    <name evidence="2" type="ORF">R3P38DRAFT_2786344</name>
</gene>
<reference evidence="2 3" key="1">
    <citation type="journal article" date="2024" name="J Genomics">
        <title>Draft genome sequencing and assembly of Favolaschia claudopus CIRM-BRFM 2984 isolated from oak limbs.</title>
        <authorList>
            <person name="Navarro D."/>
            <person name="Drula E."/>
            <person name="Chaduli D."/>
            <person name="Cazenave R."/>
            <person name="Ahrendt S."/>
            <person name="Wang J."/>
            <person name="Lipzen A."/>
            <person name="Daum C."/>
            <person name="Barry K."/>
            <person name="Grigoriev I.V."/>
            <person name="Favel A."/>
            <person name="Rosso M.N."/>
            <person name="Martin F."/>
        </authorList>
    </citation>
    <scope>NUCLEOTIDE SEQUENCE [LARGE SCALE GENOMIC DNA]</scope>
    <source>
        <strain evidence="2 3">CIRM-BRFM 2984</strain>
    </source>
</reference>
<name>A0AAW0AS27_9AGAR</name>
<evidence type="ECO:0000256" key="1">
    <source>
        <dbReference type="SAM" id="MobiDB-lite"/>
    </source>
</evidence>
<sequence>MDDTEIDDDDIYWAQTNDYTQEEITAAETLGSLNEPETRYCFEFNQHAQSRKVGRPKGSTSKKQRLSNDSEDAPAPKKLGRPPGTGHVQRARAAGTAPPEPAKRPVGRPRTRALTPPPTTINLGRVHVPGIPPPLRNREPINEANTLRMSGGRLGGGNMDTPPCTTNFVTNTSTASKTMTTRDSSTMVSGKIVRVKKVVRRRMSRSSGSR</sequence>
<organism evidence="2 3">
    <name type="scientific">Favolaschia claudopus</name>
    <dbReference type="NCBI Taxonomy" id="2862362"/>
    <lineage>
        <taxon>Eukaryota</taxon>
        <taxon>Fungi</taxon>
        <taxon>Dikarya</taxon>
        <taxon>Basidiomycota</taxon>
        <taxon>Agaricomycotina</taxon>
        <taxon>Agaricomycetes</taxon>
        <taxon>Agaricomycetidae</taxon>
        <taxon>Agaricales</taxon>
        <taxon>Marasmiineae</taxon>
        <taxon>Mycenaceae</taxon>
        <taxon>Favolaschia</taxon>
    </lineage>
</organism>
<evidence type="ECO:0000313" key="2">
    <source>
        <dbReference type="EMBL" id="KAK7015940.1"/>
    </source>
</evidence>
<dbReference type="AlphaFoldDB" id="A0AAW0AS27"/>